<reference evidence="1" key="1">
    <citation type="submission" date="2022-04" db="EMBL/GenBank/DDBJ databases">
        <title>Carnegiea gigantea Genome sequencing and assembly v2.</title>
        <authorList>
            <person name="Copetti D."/>
            <person name="Sanderson M.J."/>
            <person name="Burquez A."/>
            <person name="Wojciechowski M.F."/>
        </authorList>
    </citation>
    <scope>NUCLEOTIDE SEQUENCE</scope>
    <source>
        <strain evidence="1">SGP5-SGP5p</strain>
        <tissue evidence="1">Aerial part</tissue>
    </source>
</reference>
<dbReference type="OrthoDB" id="1750242at2759"/>
<protein>
    <submittedName>
        <fullName evidence="1">Uncharacterized protein</fullName>
    </submittedName>
</protein>
<gene>
    <name evidence="1" type="ORF">Cgig2_009526</name>
</gene>
<evidence type="ECO:0000313" key="1">
    <source>
        <dbReference type="EMBL" id="KAJ8439702.1"/>
    </source>
</evidence>
<comment type="caution">
    <text evidence="1">The sequence shown here is derived from an EMBL/GenBank/DDBJ whole genome shotgun (WGS) entry which is preliminary data.</text>
</comment>
<dbReference type="PANTHER" id="PTHR33710">
    <property type="entry name" value="BNAC02G09200D PROTEIN"/>
    <property type="match status" value="1"/>
</dbReference>
<dbReference type="AlphaFoldDB" id="A0A9Q1KAJ1"/>
<sequence>MANGQWLAKLPNSKVIFHPDDTSDHYPGVLRFFEMQEQGRKTFRFFDMWTTDPQFLQIVSETWNIPVQGTPMFTISKKLELLQLPLRKLNKEVFRDVQVKYAAARNALNDIMVHIQQQPQNENLYKEEKAAIENVQTRKQRLESFYEQKSKDEWLNLDDTNGQYFHAKLKQRHHLNRIASYQMQDGQQTWSYDKHDIGGKSLKHVQGWLKDTPRTTGGTLPMENIQYLQGTNG</sequence>
<evidence type="ECO:0000313" key="2">
    <source>
        <dbReference type="Proteomes" id="UP001153076"/>
    </source>
</evidence>
<proteinExistence type="predicted"/>
<name>A0A9Q1KAJ1_9CARY</name>
<accession>A0A9Q1KAJ1</accession>
<keyword evidence="2" id="KW-1185">Reference proteome</keyword>
<dbReference type="EMBL" id="JAKOGI010000208">
    <property type="protein sequence ID" value="KAJ8439702.1"/>
    <property type="molecule type" value="Genomic_DNA"/>
</dbReference>
<organism evidence="1 2">
    <name type="scientific">Carnegiea gigantea</name>
    <dbReference type="NCBI Taxonomy" id="171969"/>
    <lineage>
        <taxon>Eukaryota</taxon>
        <taxon>Viridiplantae</taxon>
        <taxon>Streptophyta</taxon>
        <taxon>Embryophyta</taxon>
        <taxon>Tracheophyta</taxon>
        <taxon>Spermatophyta</taxon>
        <taxon>Magnoliopsida</taxon>
        <taxon>eudicotyledons</taxon>
        <taxon>Gunneridae</taxon>
        <taxon>Pentapetalae</taxon>
        <taxon>Caryophyllales</taxon>
        <taxon>Cactineae</taxon>
        <taxon>Cactaceae</taxon>
        <taxon>Cactoideae</taxon>
        <taxon>Echinocereeae</taxon>
        <taxon>Carnegiea</taxon>
    </lineage>
</organism>
<dbReference type="PANTHER" id="PTHR33710:SF81">
    <property type="entry name" value="ENDONUCLEASE_EXONUCLEASE_PHOSPHATASE DOMAIN-CONTAINING PROTEIN"/>
    <property type="match status" value="1"/>
</dbReference>
<dbReference type="Proteomes" id="UP001153076">
    <property type="component" value="Unassembled WGS sequence"/>
</dbReference>